<name>M5EXJ9_9HYPH</name>
<dbReference type="Proteomes" id="UP000012062">
    <property type="component" value="Unassembled WGS sequence"/>
</dbReference>
<proteinExistence type="predicted"/>
<protein>
    <submittedName>
        <fullName evidence="1">Uncharacterized protein</fullName>
    </submittedName>
</protein>
<gene>
    <name evidence="1" type="ORF">MESS2_790012</name>
</gene>
<evidence type="ECO:0000313" key="1">
    <source>
        <dbReference type="EMBL" id="CCV08720.1"/>
    </source>
</evidence>
<dbReference type="AlphaFoldDB" id="M5EXJ9"/>
<organism evidence="1 2">
    <name type="scientific">Mesorhizobium metallidurans STM 2683</name>
    <dbReference type="NCBI Taxonomy" id="1297569"/>
    <lineage>
        <taxon>Bacteria</taxon>
        <taxon>Pseudomonadati</taxon>
        <taxon>Pseudomonadota</taxon>
        <taxon>Alphaproteobacteria</taxon>
        <taxon>Hyphomicrobiales</taxon>
        <taxon>Phyllobacteriaceae</taxon>
        <taxon>Mesorhizobium</taxon>
    </lineage>
</organism>
<comment type="caution">
    <text evidence="1">The sequence shown here is derived from an EMBL/GenBank/DDBJ whole genome shotgun (WGS) entry which is preliminary data.</text>
</comment>
<reference evidence="1 2" key="1">
    <citation type="submission" date="2013-02" db="EMBL/GenBank/DDBJ databases">
        <authorList>
            <person name="Genoscope - CEA"/>
        </authorList>
    </citation>
    <scope>NUCLEOTIDE SEQUENCE [LARGE SCALE GENOMIC DNA]</scope>
    <source>
        <strain evidence="1 2">STM 2683</strain>
    </source>
</reference>
<sequence length="63" mass="7006">MRPSADGAYSDYVNVAVRFRAGGSGRLESQLKLALQAHRACLLLRRPRSVGPTNRPAMPRTRR</sequence>
<evidence type="ECO:0000313" key="2">
    <source>
        <dbReference type="Proteomes" id="UP000012062"/>
    </source>
</evidence>
<dbReference type="EMBL" id="CAUM01000149">
    <property type="protein sequence ID" value="CCV08720.1"/>
    <property type="molecule type" value="Genomic_DNA"/>
</dbReference>
<keyword evidence="2" id="KW-1185">Reference proteome</keyword>
<accession>M5EXJ9</accession>